<evidence type="ECO:0000256" key="7">
    <source>
        <dbReference type="SAM" id="MobiDB-lite"/>
    </source>
</evidence>
<sequence>MGEHIPAPIPANDQQRVEFLRSLMVLDTGREESFDRITDAAHKAFDVPVALVSLVDAERQWFKSCVGIDVDSTHRDLAFCAHAILPKKPVTLVVEDAKEDERFMHSALVLGPPYIRFYAGAPLCYTDLNGQEWKLGTLCVIDSKPRKITEDQIAMLEMLARLVVTELELRMKFKTRVKEVKDSADQHAVLRAAEMHTAYIGQVAHDLRTPLNSFNLGLEALRSLDDATPEMVAIIDTMKVSLELMDITCTKAIDHSKFEAGRDLAAKHAPFLLSDVLKKSQIVVAGYTHESRGVTYEYKIDEGVVDSVITDKEWFWHILMNFLSNARKFTTEGYIRTSIGVVSEGGLPFLEVKVADTGIGIEPDQRKNLFAAFSQLQDFAGGTGLGLYSVLKKVNVLGGACGVDSNTPKGSIFWFRIPYVPTTALDGSDSLESLGKAESSGKGEWHNSADLTFSSYSHHGGEANEGPATRVPSGVSGPEPPTTQGEKAGKVKGKSGIILLIEDDVSTRKLMTKGLEKQGYTVVQAGNGVEGLEKLQEQRFNMVLCDIMMPVMDGVECTRRFRQWEKQQSSRSGGAQYICALSANTEASDVAKTRDVGMDDFFPKPVKIQELLSHLDGKFLPATLVP</sequence>
<dbReference type="Pfam" id="PF01590">
    <property type="entry name" value="GAF"/>
    <property type="match status" value="1"/>
</dbReference>
<dbReference type="AlphaFoldDB" id="A0A7S1DJ65"/>
<dbReference type="InterPro" id="IPR036097">
    <property type="entry name" value="HisK_dim/P_sf"/>
</dbReference>
<dbReference type="InterPro" id="IPR001789">
    <property type="entry name" value="Sig_transdc_resp-reg_receiver"/>
</dbReference>
<evidence type="ECO:0000256" key="4">
    <source>
        <dbReference type="ARBA" id="ARBA00022679"/>
    </source>
</evidence>
<gene>
    <name evidence="10" type="ORF">HAND00432_LOCUS3349</name>
</gene>
<evidence type="ECO:0000256" key="2">
    <source>
        <dbReference type="ARBA" id="ARBA00012438"/>
    </source>
</evidence>
<dbReference type="InterPro" id="IPR036890">
    <property type="entry name" value="HATPase_C_sf"/>
</dbReference>
<comment type="catalytic activity">
    <reaction evidence="1">
        <text>ATP + protein L-histidine = ADP + protein N-phospho-L-histidine.</text>
        <dbReference type="EC" id="2.7.13.3"/>
    </reaction>
</comment>
<feature type="modified residue" description="4-aspartylphosphate" evidence="6">
    <location>
        <position position="546"/>
    </location>
</feature>
<dbReference type="InterPro" id="IPR029016">
    <property type="entry name" value="GAF-like_dom_sf"/>
</dbReference>
<dbReference type="InterPro" id="IPR004358">
    <property type="entry name" value="Sig_transdc_His_kin-like_C"/>
</dbReference>
<dbReference type="SMART" id="SM00387">
    <property type="entry name" value="HATPase_c"/>
    <property type="match status" value="1"/>
</dbReference>
<evidence type="ECO:0000256" key="5">
    <source>
        <dbReference type="ARBA" id="ARBA00022777"/>
    </source>
</evidence>
<dbReference type="Gene3D" id="1.10.287.130">
    <property type="match status" value="1"/>
</dbReference>
<keyword evidence="3 6" id="KW-0597">Phosphoprotein</keyword>
<organism evidence="10">
    <name type="scientific">Hemiselmis andersenii</name>
    <name type="common">Cryptophyte alga</name>
    <dbReference type="NCBI Taxonomy" id="464988"/>
    <lineage>
        <taxon>Eukaryota</taxon>
        <taxon>Cryptophyceae</taxon>
        <taxon>Cryptomonadales</taxon>
        <taxon>Hemiselmidaceae</taxon>
        <taxon>Hemiselmis</taxon>
    </lineage>
</organism>
<dbReference type="SMART" id="SM00065">
    <property type="entry name" value="GAF"/>
    <property type="match status" value="1"/>
</dbReference>
<dbReference type="InterPro" id="IPR005467">
    <property type="entry name" value="His_kinase_dom"/>
</dbReference>
<proteinExistence type="predicted"/>
<dbReference type="EMBL" id="HBFX01005492">
    <property type="protein sequence ID" value="CAD8948831.1"/>
    <property type="molecule type" value="Transcribed_RNA"/>
</dbReference>
<evidence type="ECO:0000256" key="1">
    <source>
        <dbReference type="ARBA" id="ARBA00000085"/>
    </source>
</evidence>
<dbReference type="CDD" id="cd17546">
    <property type="entry name" value="REC_hyHK_CKI1_RcsC-like"/>
    <property type="match status" value="1"/>
</dbReference>
<protein>
    <recommendedName>
        <fullName evidence="2">histidine kinase</fullName>
        <ecNumber evidence="2">2.7.13.3</ecNumber>
    </recommendedName>
</protein>
<dbReference type="InterPro" id="IPR003594">
    <property type="entry name" value="HATPase_dom"/>
</dbReference>
<dbReference type="SUPFAM" id="SSF55874">
    <property type="entry name" value="ATPase domain of HSP90 chaperone/DNA topoisomerase II/histidine kinase"/>
    <property type="match status" value="1"/>
</dbReference>
<feature type="domain" description="Response regulatory" evidence="9">
    <location>
        <begin position="497"/>
        <end position="619"/>
    </location>
</feature>
<accession>A0A7S1DJ65</accession>
<dbReference type="PRINTS" id="PR00344">
    <property type="entry name" value="BCTRLSENSOR"/>
</dbReference>
<dbReference type="Gene3D" id="3.30.450.40">
    <property type="match status" value="1"/>
</dbReference>
<feature type="region of interest" description="Disordered" evidence="7">
    <location>
        <begin position="454"/>
        <end position="491"/>
    </location>
</feature>
<feature type="domain" description="Histidine kinase" evidence="8">
    <location>
        <begin position="202"/>
        <end position="421"/>
    </location>
</feature>
<dbReference type="SUPFAM" id="SSF52172">
    <property type="entry name" value="CheY-like"/>
    <property type="match status" value="1"/>
</dbReference>
<dbReference type="Gene3D" id="3.40.50.2300">
    <property type="match status" value="1"/>
</dbReference>
<dbReference type="PROSITE" id="PS50109">
    <property type="entry name" value="HIS_KIN"/>
    <property type="match status" value="1"/>
</dbReference>
<dbReference type="Pfam" id="PF02518">
    <property type="entry name" value="HATPase_c"/>
    <property type="match status" value="1"/>
</dbReference>
<dbReference type="SUPFAM" id="SSF47384">
    <property type="entry name" value="Homodimeric domain of signal transducing histidine kinase"/>
    <property type="match status" value="1"/>
</dbReference>
<evidence type="ECO:0000259" key="9">
    <source>
        <dbReference type="PROSITE" id="PS50110"/>
    </source>
</evidence>
<dbReference type="GO" id="GO:0009927">
    <property type="term" value="F:histidine phosphotransfer kinase activity"/>
    <property type="evidence" value="ECO:0007669"/>
    <property type="project" value="TreeGrafter"/>
</dbReference>
<dbReference type="SMART" id="SM00388">
    <property type="entry name" value="HisKA"/>
    <property type="match status" value="1"/>
</dbReference>
<dbReference type="SUPFAM" id="SSF55781">
    <property type="entry name" value="GAF domain-like"/>
    <property type="match status" value="1"/>
</dbReference>
<dbReference type="Pfam" id="PF00072">
    <property type="entry name" value="Response_reg"/>
    <property type="match status" value="1"/>
</dbReference>
<name>A0A7S1DJ65_HEMAN</name>
<dbReference type="GO" id="GO:0005886">
    <property type="term" value="C:plasma membrane"/>
    <property type="evidence" value="ECO:0007669"/>
    <property type="project" value="TreeGrafter"/>
</dbReference>
<evidence type="ECO:0000259" key="8">
    <source>
        <dbReference type="PROSITE" id="PS50109"/>
    </source>
</evidence>
<dbReference type="PROSITE" id="PS50110">
    <property type="entry name" value="RESPONSE_REGULATORY"/>
    <property type="match status" value="1"/>
</dbReference>
<evidence type="ECO:0000313" key="10">
    <source>
        <dbReference type="EMBL" id="CAD8948831.1"/>
    </source>
</evidence>
<dbReference type="InterPro" id="IPR003018">
    <property type="entry name" value="GAF"/>
</dbReference>
<dbReference type="GO" id="GO:0000155">
    <property type="term" value="F:phosphorelay sensor kinase activity"/>
    <property type="evidence" value="ECO:0007669"/>
    <property type="project" value="InterPro"/>
</dbReference>
<dbReference type="InterPro" id="IPR003661">
    <property type="entry name" value="HisK_dim/P_dom"/>
</dbReference>
<dbReference type="CDD" id="cd00082">
    <property type="entry name" value="HisKA"/>
    <property type="match status" value="1"/>
</dbReference>
<dbReference type="PANTHER" id="PTHR43047:SF69">
    <property type="entry name" value="HISTIDINE KINASE CONTAINING CHEY-HOMOLOGOUS RECEIVER DOMAIN-RELATED"/>
    <property type="match status" value="1"/>
</dbReference>
<evidence type="ECO:0000256" key="6">
    <source>
        <dbReference type="PROSITE-ProRule" id="PRU00169"/>
    </source>
</evidence>
<dbReference type="InterPro" id="IPR011006">
    <property type="entry name" value="CheY-like_superfamily"/>
</dbReference>
<evidence type="ECO:0000256" key="3">
    <source>
        <dbReference type="ARBA" id="ARBA00022553"/>
    </source>
</evidence>
<keyword evidence="4" id="KW-0808">Transferase</keyword>
<reference evidence="10" key="1">
    <citation type="submission" date="2021-01" db="EMBL/GenBank/DDBJ databases">
        <authorList>
            <person name="Corre E."/>
            <person name="Pelletier E."/>
            <person name="Niang G."/>
            <person name="Scheremetjew M."/>
            <person name="Finn R."/>
            <person name="Kale V."/>
            <person name="Holt S."/>
            <person name="Cochrane G."/>
            <person name="Meng A."/>
            <person name="Brown T."/>
            <person name="Cohen L."/>
        </authorList>
    </citation>
    <scope>NUCLEOTIDE SEQUENCE</scope>
    <source>
        <strain evidence="10">CCMP644</strain>
    </source>
</reference>
<keyword evidence="5" id="KW-0418">Kinase</keyword>
<dbReference type="EC" id="2.7.13.3" evidence="2"/>
<dbReference type="Gene3D" id="3.30.565.10">
    <property type="entry name" value="Histidine kinase-like ATPase, C-terminal domain"/>
    <property type="match status" value="1"/>
</dbReference>
<dbReference type="SMART" id="SM00448">
    <property type="entry name" value="REC"/>
    <property type="match status" value="1"/>
</dbReference>
<dbReference type="PANTHER" id="PTHR43047">
    <property type="entry name" value="TWO-COMPONENT HISTIDINE PROTEIN KINASE"/>
    <property type="match status" value="1"/>
</dbReference>